<keyword evidence="2" id="KW-1185">Reference proteome</keyword>
<name>A0A1T4XAI4_9GAMM</name>
<organism evidence="1 2">
    <name type="scientific">Thiothrix eikelboomii</name>
    <dbReference type="NCBI Taxonomy" id="92487"/>
    <lineage>
        <taxon>Bacteria</taxon>
        <taxon>Pseudomonadati</taxon>
        <taxon>Pseudomonadota</taxon>
        <taxon>Gammaproteobacteria</taxon>
        <taxon>Thiotrichales</taxon>
        <taxon>Thiotrichaceae</taxon>
        <taxon>Thiothrix</taxon>
    </lineage>
</organism>
<evidence type="ECO:0000313" key="2">
    <source>
        <dbReference type="Proteomes" id="UP000190460"/>
    </source>
</evidence>
<accession>A0A1T4XAI4</accession>
<dbReference type="SUPFAM" id="SSF47598">
    <property type="entry name" value="Ribbon-helix-helix"/>
    <property type="match status" value="1"/>
</dbReference>
<dbReference type="InterPro" id="IPR008651">
    <property type="entry name" value="Uncharacterised_HicB"/>
</dbReference>
<dbReference type="STRING" id="92487.SAMN02745130_02730"/>
<gene>
    <name evidence="1" type="ORF">SAMN02745130_02730</name>
</gene>
<dbReference type="Pfam" id="PF05534">
    <property type="entry name" value="HicB"/>
    <property type="match status" value="1"/>
</dbReference>
<dbReference type="InterPro" id="IPR010985">
    <property type="entry name" value="Ribbon_hlx_hlx"/>
</dbReference>
<protein>
    <submittedName>
        <fullName evidence="1">Predicted nuclease of the RNAse H fold, HicB family</fullName>
    </submittedName>
</protein>
<dbReference type="AlphaFoldDB" id="A0A1T4XAI4"/>
<evidence type="ECO:0000313" key="1">
    <source>
        <dbReference type="EMBL" id="SKA86563.1"/>
    </source>
</evidence>
<dbReference type="InterPro" id="IPR013321">
    <property type="entry name" value="Arc_rbn_hlx_hlx"/>
</dbReference>
<dbReference type="GO" id="GO:0006355">
    <property type="term" value="P:regulation of DNA-templated transcription"/>
    <property type="evidence" value="ECO:0007669"/>
    <property type="project" value="InterPro"/>
</dbReference>
<dbReference type="Gene3D" id="1.10.1220.10">
    <property type="entry name" value="Met repressor-like"/>
    <property type="match status" value="1"/>
</dbReference>
<proteinExistence type="predicted"/>
<sequence length="106" mass="11809">MVELNKETLLYHGRLLGLEAACENKLAVLEFEGDSLEALELPFYETVDSYLQCPLPVEELPKTYSGVLSIRVSPTLHQQVAEQAAKQGISMNSWFIQVVEQSLAAQ</sequence>
<reference evidence="1 2" key="1">
    <citation type="submission" date="2017-02" db="EMBL/GenBank/DDBJ databases">
        <authorList>
            <person name="Peterson S.W."/>
        </authorList>
    </citation>
    <scope>NUCLEOTIDE SEQUENCE [LARGE SCALE GENOMIC DNA]</scope>
    <source>
        <strain evidence="1 2">ATCC 49788</strain>
    </source>
</reference>
<dbReference type="Proteomes" id="UP000190460">
    <property type="component" value="Unassembled WGS sequence"/>
</dbReference>
<dbReference type="EMBL" id="FUYB01000014">
    <property type="protein sequence ID" value="SKA86563.1"/>
    <property type="molecule type" value="Genomic_DNA"/>
</dbReference>